<dbReference type="Gene3D" id="2.40.128.270">
    <property type="match status" value="1"/>
</dbReference>
<dbReference type="Gene3D" id="2.40.128.640">
    <property type="match status" value="1"/>
</dbReference>
<dbReference type="STRING" id="1409788.NC99_12310"/>
<dbReference type="PANTHER" id="PTHR35535:SF1">
    <property type="entry name" value="HEAT SHOCK PROTEIN HSLJ"/>
    <property type="match status" value="1"/>
</dbReference>
<feature type="domain" description="DUF306" evidence="2">
    <location>
        <begin position="134"/>
        <end position="236"/>
    </location>
</feature>
<dbReference type="EMBL" id="LGIA01000058">
    <property type="protein sequence ID" value="KOH45954.1"/>
    <property type="molecule type" value="Genomic_DNA"/>
</dbReference>
<dbReference type="InterPro" id="IPR038670">
    <property type="entry name" value="HslJ-like_sf"/>
</dbReference>
<accession>A0A0L8VBX2</accession>
<comment type="caution">
    <text evidence="3">The sequence shown here is derived from an EMBL/GenBank/DDBJ whole genome shotgun (WGS) entry which is preliminary data.</text>
</comment>
<keyword evidence="1" id="KW-0732">Signal</keyword>
<evidence type="ECO:0000259" key="2">
    <source>
        <dbReference type="Pfam" id="PF03724"/>
    </source>
</evidence>
<dbReference type="Pfam" id="PF04170">
    <property type="entry name" value="NlpE"/>
    <property type="match status" value="1"/>
</dbReference>
<name>A0A0L8VBX2_9BACT</name>
<protein>
    <recommendedName>
        <fullName evidence="2">DUF306 domain-containing protein</fullName>
    </recommendedName>
</protein>
<feature type="chain" id="PRO_5005591607" description="DUF306 domain-containing protein" evidence="1">
    <location>
        <begin position="24"/>
        <end position="241"/>
    </location>
</feature>
<dbReference type="InterPro" id="IPR053147">
    <property type="entry name" value="Hsp_HslJ-like"/>
</dbReference>
<keyword evidence="4" id="KW-1185">Reference proteome</keyword>
<organism evidence="3 4">
    <name type="scientific">Sunxiuqinia dokdonensis</name>
    <dbReference type="NCBI Taxonomy" id="1409788"/>
    <lineage>
        <taxon>Bacteria</taxon>
        <taxon>Pseudomonadati</taxon>
        <taxon>Bacteroidota</taxon>
        <taxon>Bacteroidia</taxon>
        <taxon>Marinilabiliales</taxon>
        <taxon>Prolixibacteraceae</taxon>
        <taxon>Sunxiuqinia</taxon>
    </lineage>
</organism>
<feature type="signal peptide" evidence="1">
    <location>
        <begin position="1"/>
        <end position="23"/>
    </location>
</feature>
<proteinExistence type="predicted"/>
<reference evidence="4" key="1">
    <citation type="submission" date="2015-07" db="EMBL/GenBank/DDBJ databases">
        <title>Genome sequencing of Sunxiuqinia dokdonensis strain SK.</title>
        <authorList>
            <person name="Ahn S."/>
            <person name="Kim B.-C."/>
        </authorList>
    </citation>
    <scope>NUCLEOTIDE SEQUENCE [LARGE SCALE GENOMIC DNA]</scope>
    <source>
        <strain evidence="4">SK</strain>
    </source>
</reference>
<gene>
    <name evidence="3" type="ORF">NC99_12310</name>
</gene>
<evidence type="ECO:0000313" key="4">
    <source>
        <dbReference type="Proteomes" id="UP000036958"/>
    </source>
</evidence>
<dbReference type="RefSeq" id="WP_082326326.1">
    <property type="nucleotide sequence ID" value="NZ_LGIA01000058.1"/>
</dbReference>
<dbReference type="PROSITE" id="PS51257">
    <property type="entry name" value="PROKAR_LIPOPROTEIN"/>
    <property type="match status" value="1"/>
</dbReference>
<dbReference type="Proteomes" id="UP000036958">
    <property type="component" value="Unassembled WGS sequence"/>
</dbReference>
<dbReference type="Pfam" id="PF03724">
    <property type="entry name" value="META"/>
    <property type="match status" value="1"/>
</dbReference>
<evidence type="ECO:0000256" key="1">
    <source>
        <dbReference type="SAM" id="SignalP"/>
    </source>
</evidence>
<dbReference type="PANTHER" id="PTHR35535">
    <property type="entry name" value="HEAT SHOCK PROTEIN HSLJ"/>
    <property type="match status" value="1"/>
</dbReference>
<evidence type="ECO:0000313" key="3">
    <source>
        <dbReference type="EMBL" id="KOH45954.1"/>
    </source>
</evidence>
<dbReference type="InterPro" id="IPR007298">
    <property type="entry name" value="Cu-R_lipoprotein_NlpE"/>
</dbReference>
<dbReference type="OrthoDB" id="5348860at2"/>
<dbReference type="InterPro" id="IPR005184">
    <property type="entry name" value="DUF306_Meta_HslJ"/>
</dbReference>
<dbReference type="AlphaFoldDB" id="A0A0L8VBX2"/>
<sequence>MKNLNWLLMLALLMQACALKKQAVPTGQYFGELPCADCPGISYTLSLNKNFTYSETTRYQGREASDFRDSGKYELINDTIVKLTSKPEHSGLRQFVAKNNQLFILDLEGNPIESSYANWYILTKDKPSAQVESQLNTTWELQLINDLPVTVEDKLPYLEFQLNEGRVSGFGGCNRMNGPVQQSGNTLKFGMIMTTKMACPDLETESQFLKLLNNRTWSYKIEGSNLVLTDGDEQLVFTQKK</sequence>